<dbReference type="InterPro" id="IPR032808">
    <property type="entry name" value="DoxX"/>
</dbReference>
<dbReference type="PANTHER" id="PTHR33452">
    <property type="entry name" value="OXIDOREDUCTASE CATD-RELATED"/>
    <property type="match status" value="1"/>
</dbReference>
<evidence type="ECO:0000256" key="2">
    <source>
        <dbReference type="ARBA" id="ARBA00006679"/>
    </source>
</evidence>
<gene>
    <name evidence="8" type="ORF">K1X15_02270</name>
</gene>
<name>A0ABX8WFH1_9HYPH</name>
<protein>
    <submittedName>
        <fullName evidence="8">DoxX family protein</fullName>
    </submittedName>
</protein>
<keyword evidence="5 7" id="KW-1133">Transmembrane helix</keyword>
<reference evidence="8 9" key="1">
    <citation type="submission" date="2021-08" db="EMBL/GenBank/DDBJ databases">
        <title>Devosia salina sp. nov., isolated from the South China Sea sediment.</title>
        <authorList>
            <person name="Zhou Z."/>
        </authorList>
    </citation>
    <scope>NUCLEOTIDE SEQUENCE [LARGE SCALE GENOMIC DNA]</scope>
    <source>
        <strain evidence="8 9">SCS-3</strain>
    </source>
</reference>
<proteinExistence type="inferred from homology"/>
<accession>A0ABX8WFH1</accession>
<evidence type="ECO:0000256" key="5">
    <source>
        <dbReference type="ARBA" id="ARBA00022989"/>
    </source>
</evidence>
<evidence type="ECO:0000256" key="3">
    <source>
        <dbReference type="ARBA" id="ARBA00022475"/>
    </source>
</evidence>
<dbReference type="RefSeq" id="WP_220305884.1">
    <property type="nucleotide sequence ID" value="NZ_CP080590.1"/>
</dbReference>
<dbReference type="InterPro" id="IPR051907">
    <property type="entry name" value="DoxX-like_oxidoreductase"/>
</dbReference>
<keyword evidence="4 7" id="KW-0812">Transmembrane</keyword>
<organism evidence="8 9">
    <name type="scientific">Devosia salina</name>
    <dbReference type="NCBI Taxonomy" id="2860336"/>
    <lineage>
        <taxon>Bacteria</taxon>
        <taxon>Pseudomonadati</taxon>
        <taxon>Pseudomonadota</taxon>
        <taxon>Alphaproteobacteria</taxon>
        <taxon>Hyphomicrobiales</taxon>
        <taxon>Devosiaceae</taxon>
        <taxon>Devosia</taxon>
    </lineage>
</organism>
<evidence type="ECO:0000256" key="4">
    <source>
        <dbReference type="ARBA" id="ARBA00022692"/>
    </source>
</evidence>
<dbReference type="EMBL" id="CP080590">
    <property type="protein sequence ID" value="QYO77427.1"/>
    <property type="molecule type" value="Genomic_DNA"/>
</dbReference>
<dbReference type="PANTHER" id="PTHR33452:SF1">
    <property type="entry name" value="INNER MEMBRANE PROTEIN YPHA-RELATED"/>
    <property type="match status" value="1"/>
</dbReference>
<sequence length="168" mass="18317">MMIITRLTDIVGRADRLLASIPAALPLLCLRLALAIPFWRSGLTKWDGFLNLSSGARYLFQEEFRLHILGQAFPYPAPLTMAFLAGLGEVLLPVFLVLGLGTRFAALGILAMTVIIQLTVPDGLVNFHLPWFAMALALLVYGGGTLSADRLLSALFTDRLKTSARPVH</sequence>
<comment type="subcellular location">
    <subcellularLocation>
        <location evidence="1">Cell membrane</location>
        <topology evidence="1">Multi-pass membrane protein</topology>
    </subcellularLocation>
</comment>
<keyword evidence="9" id="KW-1185">Reference proteome</keyword>
<evidence type="ECO:0000256" key="7">
    <source>
        <dbReference type="SAM" id="Phobius"/>
    </source>
</evidence>
<dbReference type="Proteomes" id="UP000825799">
    <property type="component" value="Chromosome"/>
</dbReference>
<evidence type="ECO:0000256" key="6">
    <source>
        <dbReference type="ARBA" id="ARBA00023136"/>
    </source>
</evidence>
<evidence type="ECO:0000313" key="8">
    <source>
        <dbReference type="EMBL" id="QYO77427.1"/>
    </source>
</evidence>
<feature type="transmembrane region" description="Helical" evidence="7">
    <location>
        <begin position="75"/>
        <end position="97"/>
    </location>
</feature>
<keyword evidence="3" id="KW-1003">Cell membrane</keyword>
<keyword evidence="6 7" id="KW-0472">Membrane</keyword>
<feature type="transmembrane region" description="Helical" evidence="7">
    <location>
        <begin position="104"/>
        <end position="120"/>
    </location>
</feature>
<evidence type="ECO:0000313" key="9">
    <source>
        <dbReference type="Proteomes" id="UP000825799"/>
    </source>
</evidence>
<evidence type="ECO:0000256" key="1">
    <source>
        <dbReference type="ARBA" id="ARBA00004651"/>
    </source>
</evidence>
<feature type="transmembrane region" description="Helical" evidence="7">
    <location>
        <begin position="132"/>
        <end position="152"/>
    </location>
</feature>
<dbReference type="Pfam" id="PF07681">
    <property type="entry name" value="DoxX"/>
    <property type="match status" value="1"/>
</dbReference>
<comment type="similarity">
    <text evidence="2">Belongs to the DoxX family.</text>
</comment>